<dbReference type="AlphaFoldDB" id="A0A813Z4T1"/>
<dbReference type="PANTHER" id="PTHR28583">
    <property type="entry name" value="ACID AMIDASE"/>
    <property type="match status" value="1"/>
</dbReference>
<evidence type="ECO:0000256" key="5">
    <source>
        <dbReference type="ARBA" id="ARBA00040404"/>
    </source>
</evidence>
<organism evidence="10 12">
    <name type="scientific">Didymodactylos carnosus</name>
    <dbReference type="NCBI Taxonomy" id="1234261"/>
    <lineage>
        <taxon>Eukaryota</taxon>
        <taxon>Metazoa</taxon>
        <taxon>Spiralia</taxon>
        <taxon>Gnathifera</taxon>
        <taxon>Rotifera</taxon>
        <taxon>Eurotatoria</taxon>
        <taxon>Bdelloidea</taxon>
        <taxon>Philodinida</taxon>
        <taxon>Philodinidae</taxon>
        <taxon>Didymodactylos</taxon>
    </lineage>
</organism>
<dbReference type="GO" id="GO:0005764">
    <property type="term" value="C:lysosome"/>
    <property type="evidence" value="ECO:0007669"/>
    <property type="project" value="UniProtKB-UniRule"/>
</dbReference>
<dbReference type="OrthoDB" id="5273684at2759"/>
<protein>
    <recommendedName>
        <fullName evidence="5">N-acylethanolamine-hydrolyzing acid amidase</fullName>
        <ecNumber evidence="4">3.5.1.60</ecNumber>
    </recommendedName>
</protein>
<feature type="signal peptide" evidence="8">
    <location>
        <begin position="1"/>
        <end position="22"/>
    </location>
</feature>
<dbReference type="EMBL" id="CAJNOQ010001429">
    <property type="protein sequence ID" value="CAF0894292.1"/>
    <property type="molecule type" value="Genomic_DNA"/>
</dbReference>
<keyword evidence="12" id="KW-1185">Reference proteome</keyword>
<reference evidence="10" key="1">
    <citation type="submission" date="2021-02" db="EMBL/GenBank/DDBJ databases">
        <authorList>
            <person name="Nowell W R."/>
        </authorList>
    </citation>
    <scope>NUCLEOTIDE SEQUENCE</scope>
</reference>
<dbReference type="EMBL" id="CAJOBC010001429">
    <property type="protein sequence ID" value="CAF3677943.1"/>
    <property type="molecule type" value="Genomic_DNA"/>
</dbReference>
<feature type="active site" description="Nucleophile" evidence="7">
    <location>
        <position position="119"/>
    </location>
</feature>
<comment type="similarity">
    <text evidence="6">Belongs to the acid ceramidase family.</text>
</comment>
<keyword evidence="8" id="KW-0732">Signal</keyword>
<gene>
    <name evidence="10" type="ORF">GPM918_LOCUS8290</name>
    <name evidence="11" type="ORF">SRO942_LOCUS8290</name>
</gene>
<evidence type="ECO:0000256" key="6">
    <source>
        <dbReference type="PIRNR" id="PIRNR017632"/>
    </source>
</evidence>
<dbReference type="EC" id="3.5.1.60" evidence="4"/>
<keyword evidence="6" id="KW-0443">Lipid metabolism</keyword>
<evidence type="ECO:0000256" key="4">
    <source>
        <dbReference type="ARBA" id="ARBA00039046"/>
    </source>
</evidence>
<evidence type="ECO:0000313" key="10">
    <source>
        <dbReference type="EMBL" id="CAF0894292.1"/>
    </source>
</evidence>
<evidence type="ECO:0000256" key="8">
    <source>
        <dbReference type="SAM" id="SignalP"/>
    </source>
</evidence>
<evidence type="ECO:0000256" key="7">
    <source>
        <dbReference type="PIRSR" id="PIRSR017632-1"/>
    </source>
</evidence>
<comment type="caution">
    <text evidence="10">The sequence shown here is derived from an EMBL/GenBank/DDBJ whole genome shotgun (WGS) entry which is preliminary data.</text>
</comment>
<sequence length="394" mass="45874">MYGRHLFICILPFLFLFYSCYCDETLDLNTYIIDLDASPLSRWTNVIEEFRLPLNIFVENIRSAVPSPFFYVSEAIALRLDHYIPQPYHDEIHSISSAANIRLSDVILLNLIYELRAHCTSILAVSTNGTFIHGRNLDYDLNTDLLRLLTFQAKFIKTTNKSQVVYYSIHFAGSVGLFTANRPNFYSLSINQRQTNNGEWWMNALMAILHLNTMPLFIFTRILFENYHSYEDIKYELKTKHLIAPVYFILTNGENEGLVITRNRLNSANTIVLNSSNPLWYLVQTNYDHWLEDPLNDSRRTTAENVLGVMYNQSQLLDNTIYDVLSVIPVLNKYTVYTSIMSPTNNLTIPIYAKIRTLDHKSKYLLTLRQKFQRSKTSFIEKVVKFITFAFLLV</sequence>
<dbReference type="Proteomes" id="UP000681722">
    <property type="component" value="Unassembled WGS sequence"/>
</dbReference>
<keyword evidence="2 6" id="KW-0378">Hydrolase</keyword>
<evidence type="ECO:0000313" key="11">
    <source>
        <dbReference type="EMBL" id="CAF3677943.1"/>
    </source>
</evidence>
<comment type="pathway">
    <text evidence="1">Lipid metabolism; fatty acid metabolism.</text>
</comment>
<evidence type="ECO:0000256" key="2">
    <source>
        <dbReference type="ARBA" id="ARBA00022801"/>
    </source>
</evidence>
<dbReference type="PROSITE" id="PS51257">
    <property type="entry name" value="PROKAR_LIPOPROTEIN"/>
    <property type="match status" value="1"/>
</dbReference>
<name>A0A813Z4T1_9BILA</name>
<proteinExistence type="inferred from homology"/>
<dbReference type="Proteomes" id="UP000663829">
    <property type="component" value="Unassembled WGS sequence"/>
</dbReference>
<evidence type="ECO:0000256" key="1">
    <source>
        <dbReference type="ARBA" id="ARBA00004872"/>
    </source>
</evidence>
<evidence type="ECO:0000256" key="3">
    <source>
        <dbReference type="ARBA" id="ARBA00038527"/>
    </source>
</evidence>
<feature type="domain" description="Choloylglycine hydrolase/NAAA C-terminal" evidence="9">
    <location>
        <begin position="119"/>
        <end position="291"/>
    </location>
</feature>
<feature type="chain" id="PRO_5035598976" description="N-acylethanolamine-hydrolyzing acid amidase" evidence="8">
    <location>
        <begin position="23"/>
        <end position="394"/>
    </location>
</feature>
<dbReference type="Pfam" id="PF02275">
    <property type="entry name" value="CBAH"/>
    <property type="match status" value="1"/>
</dbReference>
<dbReference type="PIRSF" id="PIRSF017632">
    <property type="entry name" value="Acid_ceramidase-like"/>
    <property type="match status" value="1"/>
</dbReference>
<evidence type="ECO:0000313" key="12">
    <source>
        <dbReference type="Proteomes" id="UP000663829"/>
    </source>
</evidence>
<dbReference type="GO" id="GO:0017064">
    <property type="term" value="F:fatty acid amide hydrolase activity"/>
    <property type="evidence" value="ECO:0007669"/>
    <property type="project" value="InterPro"/>
</dbReference>
<dbReference type="GO" id="GO:0006631">
    <property type="term" value="P:fatty acid metabolic process"/>
    <property type="evidence" value="ECO:0007669"/>
    <property type="project" value="InterPro"/>
</dbReference>
<dbReference type="InterPro" id="IPR016699">
    <property type="entry name" value="Acid_ceramidase-like"/>
</dbReference>
<evidence type="ECO:0000259" key="9">
    <source>
        <dbReference type="Pfam" id="PF02275"/>
    </source>
</evidence>
<dbReference type="InterPro" id="IPR029132">
    <property type="entry name" value="CBAH/NAAA_C"/>
</dbReference>
<dbReference type="PANTHER" id="PTHR28583:SF4">
    <property type="entry name" value="N-ACYLETHANOLAMINE-HYDROLYZING ACID AMIDASE"/>
    <property type="match status" value="1"/>
</dbReference>
<accession>A0A813Z4T1</accession>
<dbReference type="GO" id="GO:0047412">
    <property type="term" value="F:N-(long-chain-acyl)ethanolamine deacylase activity"/>
    <property type="evidence" value="ECO:0007669"/>
    <property type="project" value="UniProtKB-EC"/>
</dbReference>
<comment type="subunit">
    <text evidence="3">Heterodimer of an alpha and a beta subunit, produced by autocatalytic cleavage.</text>
</comment>